<proteinExistence type="predicted"/>
<reference evidence="1" key="1">
    <citation type="journal article" date="2021" name="Proc. Natl. Acad. Sci. U.S.A.">
        <title>A Catalog of Tens of Thousands of Viruses from Human Metagenomes Reveals Hidden Associations with Chronic Diseases.</title>
        <authorList>
            <person name="Tisza M.J."/>
            <person name="Buck C.B."/>
        </authorList>
    </citation>
    <scope>NUCLEOTIDE SEQUENCE</scope>
    <source>
        <strain evidence="1">Ct6bU4</strain>
    </source>
</reference>
<dbReference type="EMBL" id="BK016234">
    <property type="protein sequence ID" value="DAG03687.1"/>
    <property type="molecule type" value="Genomic_DNA"/>
</dbReference>
<protein>
    <submittedName>
        <fullName evidence="1">Uncharacterized protein</fullName>
    </submittedName>
</protein>
<organism evidence="1">
    <name type="scientific">Siphoviridae sp. ct6bU4</name>
    <dbReference type="NCBI Taxonomy" id="2825344"/>
    <lineage>
        <taxon>Viruses</taxon>
        <taxon>Duplodnaviria</taxon>
        <taxon>Heunggongvirae</taxon>
        <taxon>Uroviricota</taxon>
        <taxon>Caudoviricetes</taxon>
    </lineage>
</organism>
<name>A0A8S5VAQ8_9CAUD</name>
<sequence>MKRDVTIDFEALARWKAVHGIPSNEKMCACAGLQPDALDRIRQGGRLLAETVDAFYSYYGIRFAPDDELSIYRYV</sequence>
<accession>A0A8S5VAQ8</accession>
<evidence type="ECO:0000313" key="1">
    <source>
        <dbReference type="EMBL" id="DAG03687.1"/>
    </source>
</evidence>